<keyword evidence="6 8" id="KW-1133">Transmembrane helix</keyword>
<feature type="transmembrane region" description="Helical" evidence="8">
    <location>
        <begin position="243"/>
        <end position="263"/>
    </location>
</feature>
<keyword evidence="4" id="KW-1003">Cell membrane</keyword>
<feature type="transmembrane region" description="Helical" evidence="8">
    <location>
        <begin position="205"/>
        <end position="231"/>
    </location>
</feature>
<dbReference type="EMBL" id="CP003221">
    <property type="protein sequence ID" value="EGJ51307.1"/>
    <property type="molecule type" value="Genomic_DNA"/>
</dbReference>
<feature type="transmembrane region" description="Helical" evidence="8">
    <location>
        <begin position="94"/>
        <end position="116"/>
    </location>
</feature>
<evidence type="ECO:0000256" key="5">
    <source>
        <dbReference type="ARBA" id="ARBA00022692"/>
    </source>
</evidence>
<dbReference type="InterPro" id="IPR011701">
    <property type="entry name" value="MFS"/>
</dbReference>
<dbReference type="NCBIfam" id="TIGR00710">
    <property type="entry name" value="efflux_Bcr_CflA"/>
    <property type="match status" value="1"/>
</dbReference>
<name>F3Z2H4_DESAF</name>
<dbReference type="Gene3D" id="1.20.1720.10">
    <property type="entry name" value="Multidrug resistance protein D"/>
    <property type="match status" value="1"/>
</dbReference>
<dbReference type="PANTHER" id="PTHR42718:SF46">
    <property type="entry name" value="BLR6921 PROTEIN"/>
    <property type="match status" value="1"/>
</dbReference>
<feature type="transmembrane region" description="Helical" evidence="8">
    <location>
        <begin position="40"/>
        <end position="59"/>
    </location>
</feature>
<evidence type="ECO:0000256" key="2">
    <source>
        <dbReference type="ARBA" id="ARBA00006236"/>
    </source>
</evidence>
<evidence type="ECO:0000256" key="8">
    <source>
        <dbReference type="SAM" id="Phobius"/>
    </source>
</evidence>
<dbReference type="InterPro" id="IPR036259">
    <property type="entry name" value="MFS_trans_sf"/>
</dbReference>
<evidence type="ECO:0000256" key="4">
    <source>
        <dbReference type="ARBA" id="ARBA00022475"/>
    </source>
</evidence>
<dbReference type="CDD" id="cd17320">
    <property type="entry name" value="MFS_MdfA_MDR_like"/>
    <property type="match status" value="1"/>
</dbReference>
<feature type="transmembrane region" description="Helical" evidence="8">
    <location>
        <begin position="294"/>
        <end position="311"/>
    </location>
</feature>
<dbReference type="PRINTS" id="PR01036">
    <property type="entry name" value="TCRTETB"/>
</dbReference>
<dbReference type="eggNOG" id="COG2814">
    <property type="taxonomic scope" value="Bacteria"/>
</dbReference>
<feature type="transmembrane region" description="Helical" evidence="8">
    <location>
        <begin position="71"/>
        <end position="88"/>
    </location>
</feature>
<evidence type="ECO:0000313" key="10">
    <source>
        <dbReference type="EMBL" id="EGJ51307.1"/>
    </source>
</evidence>
<dbReference type="GO" id="GO:1990961">
    <property type="term" value="P:xenobiotic detoxification by transmembrane export across the plasma membrane"/>
    <property type="evidence" value="ECO:0007669"/>
    <property type="project" value="InterPro"/>
</dbReference>
<sequence>MRGMILLLALLSAFPPLSIDMILPALPTLAETWNQPVATINLILVCFVVTYAFFLLVYGPVSDRYGRRRPLMVGLSVFVVSSLLGAMMDNVSSVIFFRALQGAGAAAGPSLALAMSKDLFTGKDRERVLAYLGIIVPLAPMLAPTFGSWITAWLSWHWIFYAQAILGLIALIGVSRCPETLVSRSSNSLAQVAGAYIRLAKNPTYVALTLLMATIMLPFFGFIAGSSHIYITGFGLSEQNFGYFFAFNALCIMLGSIAFLRLVRGYESKTLITVGFTGILVGGLGLLFGEGLGQWGFALAMAVIAFSGGLSRPPSNNLILEQVKHEAGAASSLLLFTYFILGAVAMWFVSLEWESKQAIIGLLGVSCGGLCLTAWLTMRRMGMLRHE</sequence>
<dbReference type="Pfam" id="PF07690">
    <property type="entry name" value="MFS_1"/>
    <property type="match status" value="1"/>
</dbReference>
<dbReference type="PROSITE" id="PS50850">
    <property type="entry name" value="MFS"/>
    <property type="match status" value="1"/>
</dbReference>
<evidence type="ECO:0000256" key="7">
    <source>
        <dbReference type="ARBA" id="ARBA00023136"/>
    </source>
</evidence>
<evidence type="ECO:0000256" key="3">
    <source>
        <dbReference type="ARBA" id="ARBA00022448"/>
    </source>
</evidence>
<feature type="transmembrane region" description="Helical" evidence="8">
    <location>
        <begin position="357"/>
        <end position="378"/>
    </location>
</feature>
<dbReference type="AlphaFoldDB" id="F3Z2H4"/>
<keyword evidence="7 8" id="KW-0472">Membrane</keyword>
<dbReference type="HOGENOM" id="CLU_001265_47_0_7"/>
<keyword evidence="11" id="KW-1185">Reference proteome</keyword>
<dbReference type="InterPro" id="IPR004812">
    <property type="entry name" value="Efflux_drug-R_Bcr/CmlA"/>
</dbReference>
<feature type="transmembrane region" description="Helical" evidence="8">
    <location>
        <begin position="332"/>
        <end position="351"/>
    </location>
</feature>
<dbReference type="InterPro" id="IPR020846">
    <property type="entry name" value="MFS_dom"/>
</dbReference>
<feature type="transmembrane region" description="Helical" evidence="8">
    <location>
        <begin position="156"/>
        <end position="174"/>
    </location>
</feature>
<gene>
    <name evidence="10" type="ORF">Desaf_3005</name>
</gene>
<reference evidence="10 11" key="1">
    <citation type="journal article" date="2011" name="J. Bacteriol.">
        <title>Genome sequence of the mercury-methylating and pleomorphic Desulfovibrio africanus Strain Walvis Bay.</title>
        <authorList>
            <person name="Brown S.D."/>
            <person name="Wall J.D."/>
            <person name="Kucken A.M."/>
            <person name="Gilmour C.C."/>
            <person name="Podar M."/>
            <person name="Brandt C.C."/>
            <person name="Teshima H."/>
            <person name="Detter J.C."/>
            <person name="Han C.S."/>
            <person name="Land M.L."/>
            <person name="Lucas S."/>
            <person name="Han J."/>
            <person name="Pennacchio L."/>
            <person name="Nolan M."/>
            <person name="Pitluck S."/>
            <person name="Woyke T."/>
            <person name="Goodwin L."/>
            <person name="Palumbo A.V."/>
            <person name="Elias D.A."/>
        </authorList>
    </citation>
    <scope>NUCLEOTIDE SEQUENCE [LARGE SCALE GENOMIC DNA]</scope>
    <source>
        <strain evidence="10 11">Walvis Bay</strain>
    </source>
</reference>
<feature type="transmembrane region" description="Helical" evidence="8">
    <location>
        <begin position="270"/>
        <end position="288"/>
    </location>
</feature>
<dbReference type="KEGG" id="daf:Desaf_3005"/>
<keyword evidence="5 8" id="KW-0812">Transmembrane</keyword>
<keyword evidence="3" id="KW-0813">Transport</keyword>
<evidence type="ECO:0000259" key="9">
    <source>
        <dbReference type="PROSITE" id="PS50850"/>
    </source>
</evidence>
<dbReference type="SUPFAM" id="SSF103473">
    <property type="entry name" value="MFS general substrate transporter"/>
    <property type="match status" value="1"/>
</dbReference>
<feature type="domain" description="Major facilitator superfamily (MFS) profile" evidence="9">
    <location>
        <begin position="4"/>
        <end position="381"/>
    </location>
</feature>
<evidence type="ECO:0000313" key="11">
    <source>
        <dbReference type="Proteomes" id="UP000007844"/>
    </source>
</evidence>
<evidence type="ECO:0000256" key="1">
    <source>
        <dbReference type="ARBA" id="ARBA00004651"/>
    </source>
</evidence>
<proteinExistence type="inferred from homology"/>
<feature type="transmembrane region" description="Helical" evidence="8">
    <location>
        <begin position="128"/>
        <end position="150"/>
    </location>
</feature>
<dbReference type="Proteomes" id="UP000007844">
    <property type="component" value="Chromosome"/>
</dbReference>
<accession>F3Z2H4</accession>
<dbReference type="STRING" id="690850.Desaf_3005"/>
<dbReference type="GO" id="GO:0042910">
    <property type="term" value="F:xenobiotic transmembrane transporter activity"/>
    <property type="evidence" value="ECO:0007669"/>
    <property type="project" value="InterPro"/>
</dbReference>
<comment type="similarity">
    <text evidence="2">Belongs to the major facilitator superfamily. Bcr/CmlA family.</text>
</comment>
<organism evidence="10 11">
    <name type="scientific">Desulfocurvibacter africanus subsp. africanus str. Walvis Bay</name>
    <dbReference type="NCBI Taxonomy" id="690850"/>
    <lineage>
        <taxon>Bacteria</taxon>
        <taxon>Pseudomonadati</taxon>
        <taxon>Thermodesulfobacteriota</taxon>
        <taxon>Desulfovibrionia</taxon>
        <taxon>Desulfovibrionales</taxon>
        <taxon>Desulfovibrionaceae</taxon>
        <taxon>Desulfocurvibacter</taxon>
    </lineage>
</organism>
<evidence type="ECO:0000256" key="6">
    <source>
        <dbReference type="ARBA" id="ARBA00022989"/>
    </source>
</evidence>
<dbReference type="PANTHER" id="PTHR42718">
    <property type="entry name" value="MAJOR FACILITATOR SUPERFAMILY MULTIDRUG TRANSPORTER MFSC"/>
    <property type="match status" value="1"/>
</dbReference>
<comment type="subcellular location">
    <subcellularLocation>
        <location evidence="1">Cell membrane</location>
        <topology evidence="1">Multi-pass membrane protein</topology>
    </subcellularLocation>
</comment>
<dbReference type="GO" id="GO:0005886">
    <property type="term" value="C:plasma membrane"/>
    <property type="evidence" value="ECO:0007669"/>
    <property type="project" value="UniProtKB-SubCell"/>
</dbReference>
<protein>
    <submittedName>
        <fullName evidence="10">Drug resistance transporter, Bcr/CflA subfamily</fullName>
    </submittedName>
</protein>